<accession>A0A2V1K6E0</accession>
<sequence>MGTLFTLLALACGLYTIVLVARIIIDLVVNISRDWAPSGALLVIANGVFALTDPPLRFLAKFIPPLRLGAVQFDMGFLLLFIGVQFLQRIFVYLSYM</sequence>
<keyword evidence="1" id="KW-0472">Membrane</keyword>
<feature type="transmembrane region" description="Helical" evidence="1">
    <location>
        <begin position="77"/>
        <end position="96"/>
    </location>
</feature>
<name>A0A2V1K6E0_9ACTO</name>
<dbReference type="RefSeq" id="WP_109094312.1">
    <property type="nucleotide sequence ID" value="NZ_CAMELQ010000003.1"/>
</dbReference>
<dbReference type="AlphaFoldDB" id="A0A2V1K6E0"/>
<dbReference type="Proteomes" id="UP000245283">
    <property type="component" value="Unassembled WGS sequence"/>
</dbReference>
<evidence type="ECO:0000313" key="3">
    <source>
        <dbReference type="Proteomes" id="UP000245283"/>
    </source>
</evidence>
<organism evidence="2 3">
    <name type="scientific">Ancrocorticia populi</name>
    <dbReference type="NCBI Taxonomy" id="2175228"/>
    <lineage>
        <taxon>Bacteria</taxon>
        <taxon>Bacillati</taxon>
        <taxon>Actinomycetota</taxon>
        <taxon>Actinomycetes</taxon>
        <taxon>Actinomycetales</taxon>
        <taxon>Actinomycetaceae</taxon>
        <taxon>Ancrocorticia</taxon>
    </lineage>
</organism>
<protein>
    <submittedName>
        <fullName evidence="2">YggT family protein</fullName>
    </submittedName>
</protein>
<gene>
    <name evidence="2" type="ORF">DD236_10335</name>
</gene>
<evidence type="ECO:0000313" key="2">
    <source>
        <dbReference type="EMBL" id="PWF25823.1"/>
    </source>
</evidence>
<keyword evidence="1" id="KW-1133">Transmembrane helix</keyword>
<evidence type="ECO:0000256" key="1">
    <source>
        <dbReference type="SAM" id="Phobius"/>
    </source>
</evidence>
<dbReference type="InterPro" id="IPR003425">
    <property type="entry name" value="CCB3/YggT"/>
</dbReference>
<dbReference type="GO" id="GO:0016020">
    <property type="term" value="C:membrane"/>
    <property type="evidence" value="ECO:0007669"/>
    <property type="project" value="InterPro"/>
</dbReference>
<keyword evidence="1" id="KW-0812">Transmembrane</keyword>
<dbReference type="OrthoDB" id="3216131at2"/>
<keyword evidence="3" id="KW-1185">Reference proteome</keyword>
<reference evidence="3" key="1">
    <citation type="submission" date="2018-05" db="EMBL/GenBank/DDBJ databases">
        <authorList>
            <person name="Li Y."/>
        </authorList>
    </citation>
    <scope>NUCLEOTIDE SEQUENCE [LARGE SCALE GENOMIC DNA]</scope>
    <source>
        <strain evidence="3">sk1b4</strain>
    </source>
</reference>
<dbReference type="Pfam" id="PF02325">
    <property type="entry name" value="CCB3_YggT"/>
    <property type="match status" value="1"/>
</dbReference>
<dbReference type="EMBL" id="QETB01000005">
    <property type="protein sequence ID" value="PWF25823.1"/>
    <property type="molecule type" value="Genomic_DNA"/>
</dbReference>
<comment type="caution">
    <text evidence="2">The sequence shown here is derived from an EMBL/GenBank/DDBJ whole genome shotgun (WGS) entry which is preliminary data.</text>
</comment>
<proteinExistence type="predicted"/>